<feature type="region of interest" description="Disordered" evidence="1">
    <location>
        <begin position="267"/>
        <end position="349"/>
    </location>
</feature>
<protein>
    <submittedName>
        <fullName evidence="2">Uncharacterized protein</fullName>
    </submittedName>
</protein>
<evidence type="ECO:0000313" key="2">
    <source>
        <dbReference type="EMBL" id="CAC5395806.1"/>
    </source>
</evidence>
<proteinExistence type="predicted"/>
<dbReference type="EMBL" id="CACVKT020005571">
    <property type="protein sequence ID" value="CAC5395806.1"/>
    <property type="molecule type" value="Genomic_DNA"/>
</dbReference>
<feature type="compositionally biased region" description="Polar residues" evidence="1">
    <location>
        <begin position="307"/>
        <end position="333"/>
    </location>
</feature>
<reference evidence="2 3" key="1">
    <citation type="submission" date="2020-06" db="EMBL/GenBank/DDBJ databases">
        <authorList>
            <person name="Li R."/>
            <person name="Bekaert M."/>
        </authorList>
    </citation>
    <scope>NUCLEOTIDE SEQUENCE [LARGE SCALE GENOMIC DNA]</scope>
    <source>
        <strain evidence="3">wild</strain>
    </source>
</reference>
<accession>A0A6J8CJS7</accession>
<feature type="compositionally biased region" description="Polar residues" evidence="1">
    <location>
        <begin position="58"/>
        <end position="77"/>
    </location>
</feature>
<gene>
    <name evidence="2" type="ORF">MCOR_30433</name>
</gene>
<dbReference type="AlphaFoldDB" id="A0A6J8CJS7"/>
<feature type="region of interest" description="Disordered" evidence="1">
    <location>
        <begin position="54"/>
        <end position="86"/>
    </location>
</feature>
<evidence type="ECO:0000313" key="3">
    <source>
        <dbReference type="Proteomes" id="UP000507470"/>
    </source>
</evidence>
<sequence length="431" mass="48072">MTNMKIRSFVSLPWQRIKKVKAPIRLNCLNDLLSDKSLKNMAGIPLKTTEYHVDAGHGQNNAGSRRQASQTPQQRPKSVSRKESDFPVKKVFTRHPKEVECFRKSKYFTDLKLKHVKLFLDGGQVVVAGPDEKSIKPIKLKVEDQFGKIKSKTIRVNSSIASLLSMEDVMSFIDLKLDIPNISVAWGIDVVLTEDNLIVYALSEKDASEKLKQIKGCIKEIRLSMEESQSERIQNLIKGNSSRLTTSSSSDRKELLIYTTQDVHDQFFSPSNAGNKSAKERKVQAPHPNHQGSTTTAKRIAAGSGGTCNTPNTSTSHADSQEKYTNSVGTSKYNYDENGDPKPDYDPVDKESDKKFIKVSLKIKSSKIKYLEKYECKKLDGICGKYDVSCEGTTKMDLSGKQANIASAEQELYSLADNLTVREGFSSAENL</sequence>
<keyword evidence="3" id="KW-1185">Reference proteome</keyword>
<name>A0A6J8CJS7_MYTCO</name>
<feature type="compositionally biased region" description="Basic and acidic residues" evidence="1">
    <location>
        <begin position="339"/>
        <end position="349"/>
    </location>
</feature>
<organism evidence="2 3">
    <name type="scientific">Mytilus coruscus</name>
    <name type="common">Sea mussel</name>
    <dbReference type="NCBI Taxonomy" id="42192"/>
    <lineage>
        <taxon>Eukaryota</taxon>
        <taxon>Metazoa</taxon>
        <taxon>Spiralia</taxon>
        <taxon>Lophotrochozoa</taxon>
        <taxon>Mollusca</taxon>
        <taxon>Bivalvia</taxon>
        <taxon>Autobranchia</taxon>
        <taxon>Pteriomorphia</taxon>
        <taxon>Mytilida</taxon>
        <taxon>Mytiloidea</taxon>
        <taxon>Mytilidae</taxon>
        <taxon>Mytilinae</taxon>
        <taxon>Mytilus</taxon>
    </lineage>
</organism>
<dbReference type="Proteomes" id="UP000507470">
    <property type="component" value="Unassembled WGS sequence"/>
</dbReference>
<evidence type="ECO:0000256" key="1">
    <source>
        <dbReference type="SAM" id="MobiDB-lite"/>
    </source>
</evidence>